<evidence type="ECO:0000256" key="1">
    <source>
        <dbReference type="SAM" id="MobiDB-lite"/>
    </source>
</evidence>
<feature type="region of interest" description="Disordered" evidence="1">
    <location>
        <begin position="59"/>
        <end position="85"/>
    </location>
</feature>
<dbReference type="EMBL" id="POUA01000204">
    <property type="protein sequence ID" value="PZG39660.1"/>
    <property type="molecule type" value="Genomic_DNA"/>
</dbReference>
<comment type="caution">
    <text evidence="2">The sequence shown here is derived from an EMBL/GenBank/DDBJ whole genome shotgun (WGS) entry which is preliminary data.</text>
</comment>
<reference evidence="2 3" key="1">
    <citation type="submission" date="2018-01" db="EMBL/GenBank/DDBJ databases">
        <title>Draft genome sequence of Sphaerisporangium sp. 7K107.</title>
        <authorList>
            <person name="Sahin N."/>
            <person name="Saygin H."/>
            <person name="Ay H."/>
        </authorList>
    </citation>
    <scope>NUCLEOTIDE SEQUENCE [LARGE SCALE GENOMIC DNA]</scope>
    <source>
        <strain evidence="2 3">7K107</strain>
    </source>
</reference>
<keyword evidence="3" id="KW-1185">Reference proteome</keyword>
<proteinExistence type="predicted"/>
<organism evidence="2 3">
    <name type="scientific">Spongiactinospora gelatinilytica</name>
    <dbReference type="NCBI Taxonomy" id="2666298"/>
    <lineage>
        <taxon>Bacteria</taxon>
        <taxon>Bacillati</taxon>
        <taxon>Actinomycetota</taxon>
        <taxon>Actinomycetes</taxon>
        <taxon>Streptosporangiales</taxon>
        <taxon>Streptosporangiaceae</taxon>
        <taxon>Spongiactinospora</taxon>
    </lineage>
</organism>
<dbReference type="AlphaFoldDB" id="A0A2W2GQJ5"/>
<protein>
    <submittedName>
        <fullName evidence="2">Uncharacterized protein</fullName>
    </submittedName>
</protein>
<evidence type="ECO:0000313" key="3">
    <source>
        <dbReference type="Proteomes" id="UP000248544"/>
    </source>
</evidence>
<dbReference type="Proteomes" id="UP000248544">
    <property type="component" value="Unassembled WGS sequence"/>
</dbReference>
<accession>A0A2W2GQJ5</accession>
<gene>
    <name evidence="2" type="ORF">C1I98_23490</name>
</gene>
<name>A0A2W2GQJ5_9ACTN</name>
<evidence type="ECO:0000313" key="2">
    <source>
        <dbReference type="EMBL" id="PZG39660.1"/>
    </source>
</evidence>
<sequence length="85" mass="9711">MPTWNDDDSILIRRVRERTAALLEALTSDTDESDFIRRRLQQHAREVVRARARITAGTDLPDIQDLLAEPPEDPSRVPDFSGNQL</sequence>